<evidence type="ECO:0000313" key="3">
    <source>
        <dbReference type="EMBL" id="KAF0363839.1"/>
    </source>
</evidence>
<feature type="compositionally biased region" description="Basic and acidic residues" evidence="1">
    <location>
        <begin position="319"/>
        <end position="330"/>
    </location>
</feature>
<name>A0A8H4A073_GIGMA</name>
<feature type="domain" description="BTB" evidence="2">
    <location>
        <begin position="92"/>
        <end position="159"/>
    </location>
</feature>
<dbReference type="Pfam" id="PF02214">
    <property type="entry name" value="BTB_2"/>
    <property type="match status" value="1"/>
</dbReference>
<protein>
    <submittedName>
        <fullName evidence="3">BTB/POZ protein</fullName>
    </submittedName>
</protein>
<dbReference type="OrthoDB" id="2414723at2759"/>
<evidence type="ECO:0000256" key="1">
    <source>
        <dbReference type="SAM" id="MobiDB-lite"/>
    </source>
</evidence>
<comment type="caution">
    <text evidence="3">The sequence shown here is derived from an EMBL/GenBank/DDBJ whole genome shotgun (WGS) entry which is preliminary data.</text>
</comment>
<accession>A0A8H4A073</accession>
<feature type="compositionally biased region" description="Polar residues" evidence="1">
    <location>
        <begin position="333"/>
        <end position="346"/>
    </location>
</feature>
<dbReference type="GO" id="GO:0051260">
    <property type="term" value="P:protein homooligomerization"/>
    <property type="evidence" value="ECO:0007669"/>
    <property type="project" value="InterPro"/>
</dbReference>
<dbReference type="SMART" id="SM00225">
    <property type="entry name" value="BTB"/>
    <property type="match status" value="1"/>
</dbReference>
<dbReference type="InterPro" id="IPR000210">
    <property type="entry name" value="BTB/POZ_dom"/>
</dbReference>
<evidence type="ECO:0000259" key="2">
    <source>
        <dbReference type="PROSITE" id="PS50097"/>
    </source>
</evidence>
<dbReference type="InterPro" id="IPR003131">
    <property type="entry name" value="T1-type_BTB"/>
</dbReference>
<dbReference type="InterPro" id="IPR011333">
    <property type="entry name" value="SKP1/BTB/POZ_sf"/>
</dbReference>
<evidence type="ECO:0000313" key="4">
    <source>
        <dbReference type="Proteomes" id="UP000439903"/>
    </source>
</evidence>
<organism evidence="3 4">
    <name type="scientific">Gigaspora margarita</name>
    <dbReference type="NCBI Taxonomy" id="4874"/>
    <lineage>
        <taxon>Eukaryota</taxon>
        <taxon>Fungi</taxon>
        <taxon>Fungi incertae sedis</taxon>
        <taxon>Mucoromycota</taxon>
        <taxon>Glomeromycotina</taxon>
        <taxon>Glomeromycetes</taxon>
        <taxon>Diversisporales</taxon>
        <taxon>Gigasporaceae</taxon>
        <taxon>Gigaspora</taxon>
    </lineage>
</organism>
<dbReference type="PANTHER" id="PTHR14499">
    <property type="entry name" value="POTASSIUM CHANNEL TETRAMERIZATION DOMAIN-CONTAINING"/>
    <property type="match status" value="1"/>
</dbReference>
<dbReference type="PANTHER" id="PTHR14499:SF136">
    <property type="entry name" value="GH08630P"/>
    <property type="match status" value="1"/>
</dbReference>
<dbReference type="Proteomes" id="UP000439903">
    <property type="component" value="Unassembled WGS sequence"/>
</dbReference>
<gene>
    <name evidence="3" type="ORF">F8M41_013936</name>
</gene>
<dbReference type="Gene3D" id="3.30.710.10">
    <property type="entry name" value="Potassium Channel Kv1.1, Chain A"/>
    <property type="match status" value="1"/>
</dbReference>
<dbReference type="AlphaFoldDB" id="A0A8H4A073"/>
<dbReference type="EMBL" id="WTPW01002833">
    <property type="protein sequence ID" value="KAF0363839.1"/>
    <property type="molecule type" value="Genomic_DNA"/>
</dbReference>
<reference evidence="3 4" key="1">
    <citation type="journal article" date="2019" name="Environ. Microbiol.">
        <title>At the nexus of three kingdoms: the genome of the mycorrhizal fungus Gigaspora margarita provides insights into plant, endobacterial and fungal interactions.</title>
        <authorList>
            <person name="Venice F."/>
            <person name="Ghignone S."/>
            <person name="Salvioli di Fossalunga A."/>
            <person name="Amselem J."/>
            <person name="Novero M."/>
            <person name="Xianan X."/>
            <person name="Sedzielewska Toro K."/>
            <person name="Morin E."/>
            <person name="Lipzen A."/>
            <person name="Grigoriev I.V."/>
            <person name="Henrissat B."/>
            <person name="Martin F.M."/>
            <person name="Bonfante P."/>
        </authorList>
    </citation>
    <scope>NUCLEOTIDE SEQUENCE [LARGE SCALE GENOMIC DNA]</scope>
    <source>
        <strain evidence="3 4">BEG34</strain>
    </source>
</reference>
<feature type="region of interest" description="Disordered" evidence="1">
    <location>
        <begin position="311"/>
        <end position="352"/>
    </location>
</feature>
<dbReference type="SUPFAM" id="SSF54695">
    <property type="entry name" value="POZ domain"/>
    <property type="match status" value="1"/>
</dbReference>
<dbReference type="PROSITE" id="PS50097">
    <property type="entry name" value="BTB"/>
    <property type="match status" value="1"/>
</dbReference>
<sequence>MLSRLRILTHSRGTLPVMRHLRTFHAQNAVNAYEQNTGGSSTTASTRSSFDRDLTFISSRKSYEGLLQGSGLKDKSPSDAALEELEKMKTEKRVVLNVGGVKFETYRSTLTAYPDTLLGQLFLNESETKGGKEFFFDRDSNIFKYVMQFYRYGKVTWPTSPSEPTMSDIKRELDFFKIQPNKGRVNLLDIAGAKVDCFVDMLAEAILEARINFKGRIDFKFYSLGRFPAEVDPKFPSISHLIPQFDHVGYSILNFRRSQVAKTLANNQNLNTGGLKVEINHFQSPQVYYKISLNTYHSITVDAVRNSTLTFPKRGGKNVSHENEHDHQDESQETALENENNHQVEPQENIKI</sequence>
<proteinExistence type="predicted"/>
<keyword evidence="4" id="KW-1185">Reference proteome</keyword>